<gene>
    <name evidence="1" type="ORF">I5I61_29345</name>
</gene>
<dbReference type="Proteomes" id="UP000608450">
    <property type="component" value="Unassembled WGS sequence"/>
</dbReference>
<accession>A0ABS0KTY1</accession>
<dbReference type="RefSeq" id="WP_196913647.1">
    <property type="nucleotide sequence ID" value="NZ_JADTFC010000124.1"/>
</dbReference>
<sequence>MTTETTDKAEELRQRLIRIFQLGQFLEDEPEHDPDSLAEIGLELQQLSGICHACVGEGGHQDESDWWPCSNCGGSGQVPVDLKSEMEAGDDE</sequence>
<name>A0ABS0KTY1_PSENT</name>
<proteinExistence type="predicted"/>
<dbReference type="EMBL" id="JADTFC010000124">
    <property type="protein sequence ID" value="MBG6291581.1"/>
    <property type="molecule type" value="Genomic_DNA"/>
</dbReference>
<reference evidence="1 2" key="1">
    <citation type="submission" date="2020-11" db="EMBL/GenBank/DDBJ databases">
        <title>Enhanced detection system for hospital associated transmission using whole genome sequencing surveillance.</title>
        <authorList>
            <person name="Harrison L.H."/>
            <person name="Van Tyne D."/>
            <person name="Marsh J.W."/>
            <person name="Griffith M.P."/>
            <person name="Snyder D.J."/>
            <person name="Cooper V.S."/>
            <person name="Mustapha M."/>
        </authorList>
    </citation>
    <scope>NUCLEOTIDE SEQUENCE [LARGE SCALE GENOMIC DNA]</scope>
    <source>
        <strain evidence="1 2">PSA00705</strain>
    </source>
</reference>
<dbReference type="InterPro" id="IPR036410">
    <property type="entry name" value="HSP_DnaJ_Cys-rich_dom_sf"/>
</dbReference>
<dbReference type="Gene3D" id="6.20.20.10">
    <property type="match status" value="1"/>
</dbReference>
<evidence type="ECO:0008006" key="3">
    <source>
        <dbReference type="Google" id="ProtNLM"/>
    </source>
</evidence>
<comment type="caution">
    <text evidence="1">The sequence shown here is derived from an EMBL/GenBank/DDBJ whole genome shotgun (WGS) entry which is preliminary data.</text>
</comment>
<organism evidence="1 2">
    <name type="scientific">Pseudomonas nitroreducens</name>
    <dbReference type="NCBI Taxonomy" id="46680"/>
    <lineage>
        <taxon>Bacteria</taxon>
        <taxon>Pseudomonadati</taxon>
        <taxon>Pseudomonadota</taxon>
        <taxon>Gammaproteobacteria</taxon>
        <taxon>Pseudomonadales</taxon>
        <taxon>Pseudomonadaceae</taxon>
        <taxon>Pseudomonas</taxon>
    </lineage>
</organism>
<protein>
    <recommendedName>
        <fullName evidence="3">Molecular chaperone DnaJ</fullName>
    </recommendedName>
</protein>
<evidence type="ECO:0000313" key="2">
    <source>
        <dbReference type="Proteomes" id="UP000608450"/>
    </source>
</evidence>
<evidence type="ECO:0000313" key="1">
    <source>
        <dbReference type="EMBL" id="MBG6291581.1"/>
    </source>
</evidence>
<keyword evidence="2" id="KW-1185">Reference proteome</keyword>
<dbReference type="SUPFAM" id="SSF57938">
    <property type="entry name" value="DnaJ/Hsp40 cysteine-rich domain"/>
    <property type="match status" value="1"/>
</dbReference>